<evidence type="ECO:0000313" key="2">
    <source>
        <dbReference type="EMBL" id="MBP2294065.1"/>
    </source>
</evidence>
<name>A0ABS4SND5_9PROT</name>
<dbReference type="EMBL" id="JAGINP010000014">
    <property type="protein sequence ID" value="MBP2294065.1"/>
    <property type="molecule type" value="Genomic_DNA"/>
</dbReference>
<feature type="region of interest" description="Disordered" evidence="1">
    <location>
        <begin position="1"/>
        <end position="20"/>
    </location>
</feature>
<dbReference type="RefSeq" id="WP_209768038.1">
    <property type="nucleotide sequence ID" value="NZ_JAGINP010000014.1"/>
</dbReference>
<protein>
    <submittedName>
        <fullName evidence="2">Uncharacterized protein</fullName>
    </submittedName>
</protein>
<organism evidence="2 3">
    <name type="scientific">Azospirillum rugosum</name>
    <dbReference type="NCBI Taxonomy" id="416170"/>
    <lineage>
        <taxon>Bacteria</taxon>
        <taxon>Pseudomonadati</taxon>
        <taxon>Pseudomonadota</taxon>
        <taxon>Alphaproteobacteria</taxon>
        <taxon>Rhodospirillales</taxon>
        <taxon>Azospirillaceae</taxon>
        <taxon>Azospirillum</taxon>
    </lineage>
</organism>
<sequence>MKAGKAFVKDPRGANASPEISRVARPAGAGADLGGTGRRRFNFLCSAQKYPLTPRMIAHTFIIAAMQHFAPEKSLPGFTSANLWTGDGEEKH</sequence>
<proteinExistence type="predicted"/>
<evidence type="ECO:0000256" key="1">
    <source>
        <dbReference type="SAM" id="MobiDB-lite"/>
    </source>
</evidence>
<dbReference type="Proteomes" id="UP000781958">
    <property type="component" value="Unassembled WGS sequence"/>
</dbReference>
<comment type="caution">
    <text evidence="2">The sequence shown here is derived from an EMBL/GenBank/DDBJ whole genome shotgun (WGS) entry which is preliminary data.</text>
</comment>
<keyword evidence="3" id="KW-1185">Reference proteome</keyword>
<gene>
    <name evidence="2" type="ORF">J2851_003851</name>
</gene>
<accession>A0ABS4SND5</accession>
<evidence type="ECO:0000313" key="3">
    <source>
        <dbReference type="Proteomes" id="UP000781958"/>
    </source>
</evidence>
<reference evidence="2 3" key="1">
    <citation type="submission" date="2021-03" db="EMBL/GenBank/DDBJ databases">
        <title>Genomic Encyclopedia of Type Strains, Phase III (KMG-III): the genomes of soil and plant-associated and newly described type strains.</title>
        <authorList>
            <person name="Whitman W."/>
        </authorList>
    </citation>
    <scope>NUCLEOTIDE SEQUENCE [LARGE SCALE GENOMIC DNA]</scope>
    <source>
        <strain evidence="2 3">IMMIB AFH-6</strain>
    </source>
</reference>